<dbReference type="EMBL" id="CM007647">
    <property type="protein sequence ID" value="ONL97564.1"/>
    <property type="molecule type" value="Genomic_DNA"/>
</dbReference>
<protein>
    <submittedName>
        <fullName evidence="1">Uncharacterized protein</fullName>
    </submittedName>
</protein>
<reference evidence="1" key="1">
    <citation type="submission" date="2015-12" db="EMBL/GenBank/DDBJ databases">
        <title>Update maize B73 reference genome by single molecule sequencing technologies.</title>
        <authorList>
            <consortium name="Maize Genome Sequencing Project"/>
            <person name="Ware D."/>
        </authorList>
    </citation>
    <scope>NUCLEOTIDE SEQUENCE [LARGE SCALE GENOMIC DNA]</scope>
    <source>
        <tissue evidence="1">Seedling</tissue>
    </source>
</reference>
<organism evidence="1">
    <name type="scientific">Zea mays</name>
    <name type="common">Maize</name>
    <dbReference type="NCBI Taxonomy" id="4577"/>
    <lineage>
        <taxon>Eukaryota</taxon>
        <taxon>Viridiplantae</taxon>
        <taxon>Streptophyta</taxon>
        <taxon>Embryophyta</taxon>
        <taxon>Tracheophyta</taxon>
        <taxon>Spermatophyta</taxon>
        <taxon>Magnoliopsida</taxon>
        <taxon>Liliopsida</taxon>
        <taxon>Poales</taxon>
        <taxon>Poaceae</taxon>
        <taxon>PACMAD clade</taxon>
        <taxon>Panicoideae</taxon>
        <taxon>Andropogonodae</taxon>
        <taxon>Andropogoneae</taxon>
        <taxon>Tripsacinae</taxon>
        <taxon>Zea</taxon>
    </lineage>
</organism>
<evidence type="ECO:0000313" key="1">
    <source>
        <dbReference type="EMBL" id="ONL97564.1"/>
    </source>
</evidence>
<accession>A0A1D6K1C1</accession>
<name>A0A1D6K1C1_MAIZE</name>
<sequence>MSGAACSPAMVDEEELTVVEVTVVVEYESMESHASTLWQALFHWAMWRALLGHGKQPSRIFLLPRGRRLLLRRLLVLLGADCAEILSWSAASTAESCCIAGILYLLMEDYSIQIYNLFDDAEISETELERKRAKALEEYNQDMTRINKIARGARSMAEVIQVMSLKVDGRHSSDG</sequence>
<proteinExistence type="predicted"/>
<dbReference type="AlphaFoldDB" id="A0A1D6K1C1"/>
<dbReference type="InParanoid" id="A0A1D6K1C1"/>
<gene>
    <name evidence="1" type="ORF">ZEAMMB73_Zm00001d029000</name>
</gene>